<comment type="caution">
    <text evidence="4">The sequence shown here is derived from an EMBL/GenBank/DDBJ whole genome shotgun (WGS) entry which is preliminary data.</text>
</comment>
<evidence type="ECO:0000256" key="1">
    <source>
        <dbReference type="ARBA" id="ARBA00022741"/>
    </source>
</evidence>
<dbReference type="CDD" id="cd01129">
    <property type="entry name" value="PulE-GspE-like"/>
    <property type="match status" value="1"/>
</dbReference>
<dbReference type="GO" id="GO:0005886">
    <property type="term" value="C:plasma membrane"/>
    <property type="evidence" value="ECO:0007669"/>
    <property type="project" value="TreeGrafter"/>
</dbReference>
<dbReference type="GO" id="GO:0005524">
    <property type="term" value="F:ATP binding"/>
    <property type="evidence" value="ECO:0007669"/>
    <property type="project" value="UniProtKB-KW"/>
</dbReference>
<keyword evidence="1" id="KW-0547">Nucleotide-binding</keyword>
<dbReference type="PANTHER" id="PTHR30258">
    <property type="entry name" value="TYPE II SECRETION SYSTEM PROTEIN GSPE-RELATED"/>
    <property type="match status" value="1"/>
</dbReference>
<dbReference type="EMBL" id="AUZX01013981">
    <property type="protein sequence ID" value="EQD33592.1"/>
    <property type="molecule type" value="Genomic_DNA"/>
</dbReference>
<protein>
    <submittedName>
        <fullName evidence="4">General secretory pathway protein E</fullName>
    </submittedName>
</protein>
<evidence type="ECO:0000256" key="2">
    <source>
        <dbReference type="ARBA" id="ARBA00022840"/>
    </source>
</evidence>
<name>T0YPC1_9ZZZZ</name>
<dbReference type="SUPFAM" id="SSF52540">
    <property type="entry name" value="P-loop containing nucleoside triphosphate hydrolases"/>
    <property type="match status" value="1"/>
</dbReference>
<gene>
    <name evidence="4" type="ORF">B1A_18951</name>
</gene>
<dbReference type="GO" id="GO:0016887">
    <property type="term" value="F:ATP hydrolysis activity"/>
    <property type="evidence" value="ECO:0007669"/>
    <property type="project" value="TreeGrafter"/>
</dbReference>
<feature type="domain" description="Bacterial type II secretion system protein E" evidence="3">
    <location>
        <begin position="137"/>
        <end position="151"/>
    </location>
</feature>
<dbReference type="PROSITE" id="PS00662">
    <property type="entry name" value="T2SP_E"/>
    <property type="match status" value="1"/>
</dbReference>
<sequence length="175" mass="19171">MAEKRLPQDGRISLRIAGRAVDVRVSTIPAGYGERVVLRILDKQAGRLDLHALGMDPATERLIDELIHKPHGILLVTGPTGSGKTTTLYAALERLNDDTRNIMTVEDPIEYYIDGIGQTQVNTKVEMTFARGLRAILRQDPDVVMIGEIRDLETAQIAVQASLTGHRGALDAAHQ</sequence>
<dbReference type="Gene3D" id="3.40.50.300">
    <property type="entry name" value="P-loop containing nucleotide triphosphate hydrolases"/>
    <property type="match status" value="1"/>
</dbReference>
<reference evidence="4" key="2">
    <citation type="journal article" date="2014" name="ISME J.">
        <title>Microbial stratification in low pH oxic and suboxic macroscopic growths along an acid mine drainage.</title>
        <authorList>
            <person name="Mendez-Garcia C."/>
            <person name="Mesa V."/>
            <person name="Sprenger R.R."/>
            <person name="Richter M."/>
            <person name="Diez M.S."/>
            <person name="Solano J."/>
            <person name="Bargiela R."/>
            <person name="Golyshina O.V."/>
            <person name="Manteca A."/>
            <person name="Ramos J.L."/>
            <person name="Gallego J.R."/>
            <person name="Llorente I."/>
            <person name="Martins Dos Santos V.A."/>
            <person name="Jensen O.N."/>
            <person name="Pelaez A.I."/>
            <person name="Sanchez J."/>
            <person name="Ferrer M."/>
        </authorList>
    </citation>
    <scope>NUCLEOTIDE SEQUENCE</scope>
</reference>
<keyword evidence="2" id="KW-0067">ATP-binding</keyword>
<dbReference type="PANTHER" id="PTHR30258:SF27">
    <property type="entry name" value="BACTERIOPHAGE ADSORPTION PROTEIN B-RELATED"/>
    <property type="match status" value="1"/>
</dbReference>
<organism evidence="4">
    <name type="scientific">mine drainage metagenome</name>
    <dbReference type="NCBI Taxonomy" id="410659"/>
    <lineage>
        <taxon>unclassified sequences</taxon>
        <taxon>metagenomes</taxon>
        <taxon>ecological metagenomes</taxon>
    </lineage>
</organism>
<dbReference type="Gene3D" id="3.30.450.90">
    <property type="match status" value="1"/>
</dbReference>
<dbReference type="GO" id="GO:0015628">
    <property type="term" value="P:protein secretion by the type II secretion system"/>
    <property type="evidence" value="ECO:0007669"/>
    <property type="project" value="TreeGrafter"/>
</dbReference>
<feature type="non-terminal residue" evidence="4">
    <location>
        <position position="175"/>
    </location>
</feature>
<dbReference type="InterPro" id="IPR027417">
    <property type="entry name" value="P-loop_NTPase"/>
</dbReference>
<proteinExistence type="predicted"/>
<evidence type="ECO:0000259" key="3">
    <source>
        <dbReference type="PROSITE" id="PS00662"/>
    </source>
</evidence>
<dbReference type="Pfam" id="PF00437">
    <property type="entry name" value="T2SSE"/>
    <property type="match status" value="1"/>
</dbReference>
<evidence type="ECO:0000313" key="4">
    <source>
        <dbReference type="EMBL" id="EQD33592.1"/>
    </source>
</evidence>
<reference evidence="4" key="1">
    <citation type="submission" date="2013-08" db="EMBL/GenBank/DDBJ databases">
        <authorList>
            <person name="Mendez C."/>
            <person name="Richter M."/>
            <person name="Ferrer M."/>
            <person name="Sanchez J."/>
        </authorList>
    </citation>
    <scope>NUCLEOTIDE SEQUENCE</scope>
</reference>
<dbReference type="InterPro" id="IPR001482">
    <property type="entry name" value="T2SS/T4SS_dom"/>
</dbReference>
<accession>T0YPC1</accession>
<dbReference type="AlphaFoldDB" id="T0YPC1"/>
<dbReference type="GO" id="GO:0015627">
    <property type="term" value="C:type II protein secretion system complex"/>
    <property type="evidence" value="ECO:0007669"/>
    <property type="project" value="TreeGrafter"/>
</dbReference>